<organism evidence="3">
    <name type="scientific">Thiothrix subterranea</name>
    <dbReference type="NCBI Taxonomy" id="2735563"/>
    <lineage>
        <taxon>Bacteria</taxon>
        <taxon>Pseudomonadati</taxon>
        <taxon>Pseudomonadota</taxon>
        <taxon>Gammaproteobacteria</taxon>
        <taxon>Thiotrichales</taxon>
        <taxon>Thiotrichaceae</taxon>
        <taxon>Thiothrix</taxon>
    </lineage>
</organism>
<accession>A0AA51MJJ8</accession>
<feature type="compositionally biased region" description="Basic residues" evidence="1">
    <location>
        <begin position="328"/>
        <end position="338"/>
    </location>
</feature>
<feature type="region of interest" description="Disordered" evidence="1">
    <location>
        <begin position="273"/>
        <end position="338"/>
    </location>
</feature>
<evidence type="ECO:0000313" key="3">
    <source>
        <dbReference type="EMBL" id="WML85398.1"/>
    </source>
</evidence>
<dbReference type="EMBL" id="CP133217">
    <property type="protein sequence ID" value="WML85398.1"/>
    <property type="molecule type" value="Genomic_DNA"/>
</dbReference>
<feature type="compositionally biased region" description="Basic and acidic residues" evidence="1">
    <location>
        <begin position="288"/>
        <end position="300"/>
    </location>
</feature>
<proteinExistence type="predicted"/>
<protein>
    <submittedName>
        <fullName evidence="3">Uncharacterized protein</fullName>
    </submittedName>
</protein>
<dbReference type="EMBL" id="JAVFKN010000055">
    <property type="protein sequence ID" value="MDQ5770990.1"/>
    <property type="molecule type" value="Genomic_DNA"/>
</dbReference>
<dbReference type="RefSeq" id="WP_308136637.1">
    <property type="nucleotide sequence ID" value="NZ_CP133217.1"/>
</dbReference>
<feature type="compositionally biased region" description="Low complexity" evidence="1">
    <location>
        <begin position="273"/>
        <end position="287"/>
    </location>
</feature>
<reference evidence="3 4" key="1">
    <citation type="submission" date="2023-08" db="EMBL/GenBank/DDBJ databases">
        <title>New molecular markers tilS and rpoB for phylogenetic and monitoring studies of the genus Thiothrix biodiversity.</title>
        <authorList>
            <person name="Ravin N.V."/>
            <person name="Smolyakov D."/>
            <person name="Markov N.D."/>
            <person name="Beletsky A.V."/>
            <person name="Mardanov A.V."/>
            <person name="Rudenko T.S."/>
            <person name="Grabovich M.Y."/>
        </authorList>
    </citation>
    <scope>NUCLEOTIDE SEQUENCE</scope>
    <source>
        <strain evidence="3">DNT52</strain>
        <strain evidence="2 4">H33</strain>
    </source>
</reference>
<evidence type="ECO:0000256" key="1">
    <source>
        <dbReference type="SAM" id="MobiDB-lite"/>
    </source>
</evidence>
<dbReference type="Proteomes" id="UP001229862">
    <property type="component" value="Chromosome"/>
</dbReference>
<keyword evidence="4" id="KW-1185">Reference proteome</keyword>
<dbReference type="Proteomes" id="UP001223336">
    <property type="component" value="Unassembled WGS sequence"/>
</dbReference>
<evidence type="ECO:0000313" key="2">
    <source>
        <dbReference type="EMBL" id="MDQ5770990.1"/>
    </source>
</evidence>
<name>A0AA51MJJ8_9GAMM</name>
<sequence length="338" mass="38487">MLGKFFKPKWQHADASVRVKSLASLAGDSMELIKIAQSDPDSDVRMEAITRLHHIPTLVQMGHTAGSIGERARQRVIGLAATDHRHDHLLTEVFAWLQNPALLRSIARDSMRGVKLRHQAIAKLDDQELLFSIASNDTSKEIQYSAAAQIHDLAQLQALEKLHGKNNKRLRQLLKEREDIVQHQHKQQADIDALCAEAETLGNTQRWAQEKTRVKVLEQRWQKISKTANQTQQQRFQQALTDFQQRLQTWETEHTQQQQLQAQQAAEQARLAAEAQQQAEAAAQAQQERLEQEQQREAAARKNRQQQQAQSGSRRFLTPSPHTTLRAAPHRAVHQPLG</sequence>
<gene>
    <name evidence="2" type="ORF">RCC75_20870</name>
    <name evidence="3" type="ORF">RCG00_13945</name>
</gene>
<dbReference type="AlphaFoldDB" id="A0AA51MJJ8"/>
<evidence type="ECO:0000313" key="4">
    <source>
        <dbReference type="Proteomes" id="UP001223336"/>
    </source>
</evidence>